<feature type="region of interest" description="Disordered" evidence="1">
    <location>
        <begin position="368"/>
        <end position="402"/>
    </location>
</feature>
<sequence>MDQERACAVDEELSPWADVRGRELRLWEEVTVREFRQWEEEVAFQEISPYGAAGHPELHHRHIVVRMQGADVGQQELSQWGESATVQGLQQWDEDEYDRSQELSLWEGEVTGQELYPWVESVTVKVQPELYQWDEHEDNRYQELSLWEGEVTGQELSPWAESVTVQVQPELYQWDEHEDNRYQELSLWEGEVTGQELYPWAESVKVQVQPEPYQWDEHEDNRHQELSLWEEDVTGQEEVAGPWKGQGYQELYLLDEDVQGQWEEVKRDIELGQVGVKSHQDLTQGKDASIQELPQWETHVSEEPCRPLAAKGEMALGYPALGQELAWAEPQGLVPAPWNPPGGSQVLLDSVTCSSCGPVNTAVLEVQGSGQQPGEQKPLEPTQPSHSLQEAQALPGQPVPYNERPSLFRRAMRRLCCCLVAQPED</sequence>
<evidence type="ECO:0000256" key="1">
    <source>
        <dbReference type="SAM" id="MobiDB-lite"/>
    </source>
</evidence>
<reference evidence="2 3" key="1">
    <citation type="submission" date="2018-07" db="EMBL/GenBank/DDBJ databases">
        <title>A high quality draft genome assembly of the barn swallow (H. rustica rustica).</title>
        <authorList>
            <person name="Formenti G."/>
            <person name="Chiara M."/>
            <person name="Poveda L."/>
            <person name="Francoijs K.-J."/>
            <person name="Bonisoli-Alquati A."/>
            <person name="Canova L."/>
            <person name="Gianfranceschi L."/>
            <person name="Horner D.S."/>
            <person name="Saino N."/>
        </authorList>
    </citation>
    <scope>NUCLEOTIDE SEQUENCE [LARGE SCALE GENOMIC DNA]</scope>
    <source>
        <strain evidence="2">Chelidonia</strain>
        <tissue evidence="2">Blood</tissue>
    </source>
</reference>
<dbReference type="EMBL" id="QRBI01000139">
    <property type="protein sequence ID" value="RMC01231.1"/>
    <property type="molecule type" value="Genomic_DNA"/>
</dbReference>
<dbReference type="OrthoDB" id="10515104at2759"/>
<keyword evidence="3" id="KW-1185">Reference proteome</keyword>
<comment type="caution">
    <text evidence="2">The sequence shown here is derived from an EMBL/GenBank/DDBJ whole genome shotgun (WGS) entry which is preliminary data.</text>
</comment>
<evidence type="ECO:0000313" key="2">
    <source>
        <dbReference type="EMBL" id="RMC01231.1"/>
    </source>
</evidence>
<name>A0A3M0JLQ6_HIRRU</name>
<dbReference type="AlphaFoldDB" id="A0A3M0JLQ6"/>
<protein>
    <submittedName>
        <fullName evidence="2">Uncharacterized protein</fullName>
    </submittedName>
</protein>
<organism evidence="2 3">
    <name type="scientific">Hirundo rustica rustica</name>
    <dbReference type="NCBI Taxonomy" id="333673"/>
    <lineage>
        <taxon>Eukaryota</taxon>
        <taxon>Metazoa</taxon>
        <taxon>Chordata</taxon>
        <taxon>Craniata</taxon>
        <taxon>Vertebrata</taxon>
        <taxon>Euteleostomi</taxon>
        <taxon>Archelosauria</taxon>
        <taxon>Archosauria</taxon>
        <taxon>Dinosauria</taxon>
        <taxon>Saurischia</taxon>
        <taxon>Theropoda</taxon>
        <taxon>Coelurosauria</taxon>
        <taxon>Aves</taxon>
        <taxon>Neognathae</taxon>
        <taxon>Neoaves</taxon>
        <taxon>Telluraves</taxon>
        <taxon>Australaves</taxon>
        <taxon>Passeriformes</taxon>
        <taxon>Sylvioidea</taxon>
        <taxon>Hirundinidae</taxon>
        <taxon>Hirundo</taxon>
    </lineage>
</organism>
<proteinExistence type="predicted"/>
<gene>
    <name evidence="2" type="ORF">DUI87_22180</name>
</gene>
<dbReference type="Proteomes" id="UP000269221">
    <property type="component" value="Unassembled WGS sequence"/>
</dbReference>
<accession>A0A3M0JLQ6</accession>
<evidence type="ECO:0000313" key="3">
    <source>
        <dbReference type="Proteomes" id="UP000269221"/>
    </source>
</evidence>